<feature type="domain" description="Arc-like DNA binding" evidence="1">
    <location>
        <begin position="2"/>
        <end position="48"/>
    </location>
</feature>
<dbReference type="InterPro" id="IPR005569">
    <property type="entry name" value="Arc_DNA-bd_dom"/>
</dbReference>
<organism evidence="2 3">
    <name type="scientific">Thiothrix eikelboomii</name>
    <dbReference type="NCBI Taxonomy" id="92487"/>
    <lineage>
        <taxon>Bacteria</taxon>
        <taxon>Pseudomonadati</taxon>
        <taxon>Pseudomonadota</taxon>
        <taxon>Gammaproteobacteria</taxon>
        <taxon>Thiotrichales</taxon>
        <taxon>Thiotrichaceae</taxon>
        <taxon>Thiothrix</taxon>
    </lineage>
</organism>
<dbReference type="EMBL" id="FUYB01000040">
    <property type="protein sequence ID" value="SKA96973.1"/>
    <property type="molecule type" value="Genomic_DNA"/>
</dbReference>
<evidence type="ECO:0000259" key="1">
    <source>
        <dbReference type="Pfam" id="PF03869"/>
    </source>
</evidence>
<reference evidence="2 3" key="1">
    <citation type="submission" date="2017-02" db="EMBL/GenBank/DDBJ databases">
        <authorList>
            <person name="Peterson S.W."/>
        </authorList>
    </citation>
    <scope>NUCLEOTIDE SEQUENCE [LARGE SCALE GENOMIC DNA]</scope>
    <source>
        <strain evidence="2 3">ATCC 49788</strain>
    </source>
</reference>
<dbReference type="Pfam" id="PF03869">
    <property type="entry name" value="Arc"/>
    <property type="match status" value="1"/>
</dbReference>
<gene>
    <name evidence="2" type="ORF">SAMN02745130_03944</name>
</gene>
<name>A0A1T4Y5P9_9GAMM</name>
<dbReference type="OrthoDB" id="8117140at2"/>
<evidence type="ECO:0000313" key="3">
    <source>
        <dbReference type="Proteomes" id="UP000190460"/>
    </source>
</evidence>
<dbReference type="Gene3D" id="1.10.1220.10">
    <property type="entry name" value="Met repressor-like"/>
    <property type="match status" value="1"/>
</dbReference>
<keyword evidence="3" id="KW-1185">Reference proteome</keyword>
<dbReference type="AlphaFoldDB" id="A0A1T4Y5P9"/>
<dbReference type="RefSeq" id="WP_078924348.1">
    <property type="nucleotide sequence ID" value="NZ_FUYB01000040.1"/>
</dbReference>
<dbReference type="InterPro" id="IPR013321">
    <property type="entry name" value="Arc_rbn_hlx_hlx"/>
</dbReference>
<dbReference type="STRING" id="92487.SAMN02745130_03944"/>
<proteinExistence type="predicted"/>
<sequence>MSRDVNPFGLRLPPELKEELERLAEQNRRSLNAELIVRLEESVQREGQTCITAEEIRQIVEQALAKAGKG</sequence>
<protein>
    <submittedName>
        <fullName evidence="2">Arc-like DNA binding domain-containing protein</fullName>
    </submittedName>
</protein>
<dbReference type="Proteomes" id="UP000190460">
    <property type="component" value="Unassembled WGS sequence"/>
</dbReference>
<dbReference type="InterPro" id="IPR010985">
    <property type="entry name" value="Ribbon_hlx_hlx"/>
</dbReference>
<dbReference type="GO" id="GO:0003677">
    <property type="term" value="F:DNA binding"/>
    <property type="evidence" value="ECO:0007669"/>
    <property type="project" value="InterPro"/>
</dbReference>
<accession>A0A1T4Y5P9</accession>
<dbReference type="GO" id="GO:0006355">
    <property type="term" value="P:regulation of DNA-templated transcription"/>
    <property type="evidence" value="ECO:0007669"/>
    <property type="project" value="InterPro"/>
</dbReference>
<evidence type="ECO:0000313" key="2">
    <source>
        <dbReference type="EMBL" id="SKA96973.1"/>
    </source>
</evidence>
<dbReference type="SUPFAM" id="SSF47598">
    <property type="entry name" value="Ribbon-helix-helix"/>
    <property type="match status" value="1"/>
</dbReference>